<keyword evidence="1" id="KW-0472">Membrane</keyword>
<sequence>MRWFSKQRAEAGYFAIGSILFALGAVMAEIPSVSLTVTGITFVAGSVFFTVAALTQWLLCGRPRFAGWRGGPASDWWSSAIQFAGTLCFNLSTTAALLQLTTVDGQPSYWRPDVYGSAAFLISSVMAFNACAMRDRLWDPEARVWRVAWFNLLGSVFFAISAIAARSEPGSVNSVNPTLDNVGTFVGALGFLIAALLMAPRPTTVRGE</sequence>
<reference evidence="2" key="1">
    <citation type="submission" date="2020-05" db="EMBL/GenBank/DDBJ databases">
        <authorList>
            <person name="Chiriac C."/>
            <person name="Salcher M."/>
            <person name="Ghai R."/>
            <person name="Kavagutti S V."/>
        </authorList>
    </citation>
    <scope>NUCLEOTIDE SEQUENCE</scope>
</reference>
<protein>
    <submittedName>
        <fullName evidence="2">Unannotated protein</fullName>
    </submittedName>
</protein>
<feature type="transmembrane region" description="Helical" evidence="1">
    <location>
        <begin position="12"/>
        <end position="30"/>
    </location>
</feature>
<accession>A0A6J5ZW55</accession>
<keyword evidence="1" id="KW-1133">Transmembrane helix</keyword>
<organism evidence="2">
    <name type="scientific">freshwater metagenome</name>
    <dbReference type="NCBI Taxonomy" id="449393"/>
    <lineage>
        <taxon>unclassified sequences</taxon>
        <taxon>metagenomes</taxon>
        <taxon>ecological metagenomes</taxon>
    </lineage>
</organism>
<gene>
    <name evidence="2" type="ORF">UFOPK3547_01120</name>
</gene>
<feature type="transmembrane region" description="Helical" evidence="1">
    <location>
        <begin position="182"/>
        <end position="199"/>
    </location>
</feature>
<feature type="transmembrane region" description="Helical" evidence="1">
    <location>
        <begin position="144"/>
        <end position="162"/>
    </location>
</feature>
<feature type="transmembrane region" description="Helical" evidence="1">
    <location>
        <begin position="114"/>
        <end position="132"/>
    </location>
</feature>
<keyword evidence="1" id="KW-0812">Transmembrane</keyword>
<dbReference type="AlphaFoldDB" id="A0A6J5ZW55"/>
<feature type="transmembrane region" description="Helical" evidence="1">
    <location>
        <begin position="80"/>
        <end position="102"/>
    </location>
</feature>
<name>A0A6J5ZW55_9ZZZZ</name>
<proteinExistence type="predicted"/>
<evidence type="ECO:0000256" key="1">
    <source>
        <dbReference type="SAM" id="Phobius"/>
    </source>
</evidence>
<dbReference type="EMBL" id="CAESAN010000093">
    <property type="protein sequence ID" value="CAB4345572.1"/>
    <property type="molecule type" value="Genomic_DNA"/>
</dbReference>
<evidence type="ECO:0000313" key="2">
    <source>
        <dbReference type="EMBL" id="CAB4345572.1"/>
    </source>
</evidence>
<feature type="transmembrane region" description="Helical" evidence="1">
    <location>
        <begin position="36"/>
        <end position="59"/>
    </location>
</feature>